<dbReference type="PANTHER" id="PTHR43737">
    <property type="entry name" value="BLL7424 PROTEIN"/>
    <property type="match status" value="1"/>
</dbReference>
<dbReference type="InterPro" id="IPR026444">
    <property type="entry name" value="Secre_tail"/>
</dbReference>
<protein>
    <submittedName>
        <fullName evidence="3">DUF1501 domain-containing protein</fullName>
    </submittedName>
</protein>
<sequence length="551" mass="61279">MNRRSFLKKAPVAASTPLLLNGLSLRALAEQSPIQQLAASSANDRVLVIIQLHGGNDGLNALIPINQYSRYYDLRPNIAIADKGSRGIIQLDNTLADEQQLGLHPDMLGMKELYDEGQMAIVQSVAYDNINGSHFRSRDIWFMGGDYDEYMDSAWMGRYLDQLFPGYPNQYPNDGMPDPLGIEIGNSVSLAFHRDNGIPTSIAINNPEQFYNLINSVGVDPPESVADTYYGHELQWILDIEKKSNQYAGRLRELYEKGRNSAGVQYPEKYPLNAPAQSVRNGLAPQLKMIARLLSGGIKTKIFLARIGGFDTHASQVEAHDASMGVHAALLYHISEAMKAFQADLKNLGLDNRVMTVTMSEFGRRAKSNGSYGTDHGTAAPMFVFGRNVKPSVVGANPDLSNLNRNNLRHQFDYRQVFGSLVQDWMLADSAALDRTGFNEFLTPEKKITLVGDPVTSVDSIEFARQRYYLRPCSPNPAEGLTQIQYRINAREWVQLEVLNSMGNTIQTIVNQTQTAGEYTKTIDVTDWPTGAYIVSIKTTGWQETTKLIVV</sequence>
<dbReference type="NCBIfam" id="TIGR04183">
    <property type="entry name" value="Por_Secre_tail"/>
    <property type="match status" value="1"/>
</dbReference>
<name>A0AA49GK63_9BACT</name>
<dbReference type="Pfam" id="PF18962">
    <property type="entry name" value="Por_Secre_tail"/>
    <property type="match status" value="1"/>
</dbReference>
<proteinExistence type="predicted"/>
<evidence type="ECO:0000259" key="2">
    <source>
        <dbReference type="Pfam" id="PF18962"/>
    </source>
</evidence>
<accession>A0AA49GK63</accession>
<dbReference type="PANTHER" id="PTHR43737:SF1">
    <property type="entry name" value="DUF1501 DOMAIN-CONTAINING PROTEIN"/>
    <property type="match status" value="1"/>
</dbReference>
<gene>
    <name evidence="3" type="ORF">K4G66_28810</name>
</gene>
<dbReference type="AlphaFoldDB" id="A0AA49GK63"/>
<reference evidence="3" key="2">
    <citation type="journal article" date="2024" name="Antonie Van Leeuwenhoek">
        <title>Roseihalotalea indica gen. nov., sp. nov., a halophilic Bacteroidetes from mesopelagic Southwest Indian Ocean with higher carbohydrate metabolic potential.</title>
        <authorList>
            <person name="Chen B."/>
            <person name="Zhang M."/>
            <person name="Lin D."/>
            <person name="Ye J."/>
            <person name="Tang K."/>
        </authorList>
    </citation>
    <scope>NUCLEOTIDE SEQUENCE</scope>
    <source>
        <strain evidence="3">TK19036</strain>
    </source>
</reference>
<organism evidence="3">
    <name type="scientific">Roseihalotalea indica</name>
    <dbReference type="NCBI Taxonomy" id="2867963"/>
    <lineage>
        <taxon>Bacteria</taxon>
        <taxon>Pseudomonadati</taxon>
        <taxon>Bacteroidota</taxon>
        <taxon>Cytophagia</taxon>
        <taxon>Cytophagales</taxon>
        <taxon>Catalimonadaceae</taxon>
        <taxon>Roseihalotalea</taxon>
    </lineage>
</organism>
<feature type="signal peptide" evidence="1">
    <location>
        <begin position="1"/>
        <end position="29"/>
    </location>
</feature>
<dbReference type="EMBL" id="CP120682">
    <property type="protein sequence ID" value="WKN36365.1"/>
    <property type="molecule type" value="Genomic_DNA"/>
</dbReference>
<dbReference type="Pfam" id="PF07394">
    <property type="entry name" value="DUF1501"/>
    <property type="match status" value="1"/>
</dbReference>
<evidence type="ECO:0000313" key="3">
    <source>
        <dbReference type="EMBL" id="WKN36365.1"/>
    </source>
</evidence>
<reference evidence="3" key="1">
    <citation type="journal article" date="2023" name="Comput. Struct. Biotechnol. J.">
        <title>Discovery of a novel marine Bacteroidetes with a rich repertoire of carbohydrate-active enzymes.</title>
        <authorList>
            <person name="Chen B."/>
            <person name="Liu G."/>
            <person name="Chen Q."/>
            <person name="Wang H."/>
            <person name="Liu L."/>
            <person name="Tang K."/>
        </authorList>
    </citation>
    <scope>NUCLEOTIDE SEQUENCE</scope>
    <source>
        <strain evidence="3">TK19036</strain>
    </source>
</reference>
<keyword evidence="1" id="KW-0732">Signal</keyword>
<feature type="domain" description="Secretion system C-terminal sorting" evidence="2">
    <location>
        <begin position="475"/>
        <end position="550"/>
    </location>
</feature>
<feature type="chain" id="PRO_5041445845" evidence="1">
    <location>
        <begin position="30"/>
        <end position="551"/>
    </location>
</feature>
<dbReference type="InterPro" id="IPR010869">
    <property type="entry name" value="DUF1501"/>
</dbReference>
<evidence type="ECO:0000256" key="1">
    <source>
        <dbReference type="SAM" id="SignalP"/>
    </source>
</evidence>